<evidence type="ECO:0000313" key="4">
    <source>
        <dbReference type="Proteomes" id="UP000288395"/>
    </source>
</evidence>
<sequence length="601" mass="67058">MISLRAMPRHILAAIRYHRRPLLAFHLYFALLSILLLAPFSAWLLAGLIHLTGSDMIGNEELLLFAINPVGVLWLLLSATLAAMLIFLQHAGMMLIATRDARGRFHTAAGALWVICKRLPQLLKLSGMQVAAHLALLAPVLLLLAWAFEQLLGGYDIYFVVNNYPPELWQFLALLIIAGIVVALVNGSLYLRWILALPVMLLENLKPIAALKRSAELTCGARRKIAFTVLSIAGVVATIPLLVSFLFDNLGWLIFQFLPPQHLLVLAVIVGLLFSYALVNLAAGFLGVSVNSLLILKLYHRRCKRNRGVTIDDEPRHVGYFAVGIEAVLVIFAVVQVVVALQVFSPQDDVLNIAHRGNAWDTPENTEFAIKRAIADGAHYVELDVRHTADGELVILHDRDLLRIAGDRRPIWQIQSNELADLDVGSWFRDDFRAARILTLAEAVELLRGRAGLYLEIKGAPQMPNLVAKVMAELDRLEFTEETVIASLAGTDLLQAKAINADIRTSLLVHTSVGRVEGQPFNTLALRQALVTPSRLNRIRQYDHELHVWTLNDSASMARMVDFGVDGIITDRPDLLAAVLEERAEMSTVERWLYRLKHWIW</sequence>
<dbReference type="Pfam" id="PF03009">
    <property type="entry name" value="GDPD"/>
    <property type="match status" value="1"/>
</dbReference>
<feature type="transmembrane region" description="Helical" evidence="1">
    <location>
        <begin position="130"/>
        <end position="148"/>
    </location>
</feature>
<gene>
    <name evidence="3" type="ORF">CWE08_02665</name>
</gene>
<organism evidence="3 4">
    <name type="scientific">Aliidiomarina iranensis</name>
    <dbReference type="NCBI Taxonomy" id="1434071"/>
    <lineage>
        <taxon>Bacteria</taxon>
        <taxon>Pseudomonadati</taxon>
        <taxon>Pseudomonadota</taxon>
        <taxon>Gammaproteobacteria</taxon>
        <taxon>Alteromonadales</taxon>
        <taxon>Idiomarinaceae</taxon>
        <taxon>Aliidiomarina</taxon>
    </lineage>
</organism>
<feature type="transmembrane region" description="Helical" evidence="1">
    <location>
        <begin position="317"/>
        <end position="344"/>
    </location>
</feature>
<dbReference type="PROSITE" id="PS51704">
    <property type="entry name" value="GP_PDE"/>
    <property type="match status" value="1"/>
</dbReference>
<dbReference type="EMBL" id="PIPJ01000001">
    <property type="protein sequence ID" value="RUO23566.1"/>
    <property type="molecule type" value="Genomic_DNA"/>
</dbReference>
<feature type="transmembrane region" description="Helical" evidence="1">
    <location>
        <begin position="168"/>
        <end position="191"/>
    </location>
</feature>
<dbReference type="Gene3D" id="3.20.20.190">
    <property type="entry name" value="Phosphatidylinositol (PI) phosphodiesterase"/>
    <property type="match status" value="1"/>
</dbReference>
<dbReference type="InterPro" id="IPR018476">
    <property type="entry name" value="GlyceroP-diester-Pdiesterase_M"/>
</dbReference>
<keyword evidence="4" id="KW-1185">Reference proteome</keyword>
<name>A0A432W363_9GAMM</name>
<dbReference type="PANTHER" id="PTHR46211:SF1">
    <property type="entry name" value="GLYCEROPHOSPHODIESTER PHOSPHODIESTERASE, CYTOPLASMIC"/>
    <property type="match status" value="1"/>
</dbReference>
<feature type="transmembrane region" description="Helical" evidence="1">
    <location>
        <begin position="225"/>
        <end position="243"/>
    </location>
</feature>
<dbReference type="GO" id="GO:0006629">
    <property type="term" value="P:lipid metabolic process"/>
    <property type="evidence" value="ECO:0007669"/>
    <property type="project" value="InterPro"/>
</dbReference>
<evidence type="ECO:0000256" key="1">
    <source>
        <dbReference type="SAM" id="Phobius"/>
    </source>
</evidence>
<proteinExistence type="predicted"/>
<comment type="caution">
    <text evidence="3">The sequence shown here is derived from an EMBL/GenBank/DDBJ whole genome shotgun (WGS) entry which is preliminary data.</text>
</comment>
<dbReference type="PANTHER" id="PTHR46211">
    <property type="entry name" value="GLYCEROPHOSPHORYL DIESTER PHOSPHODIESTERASE"/>
    <property type="match status" value="1"/>
</dbReference>
<evidence type="ECO:0000259" key="2">
    <source>
        <dbReference type="PROSITE" id="PS51704"/>
    </source>
</evidence>
<feature type="transmembrane region" description="Helical" evidence="1">
    <location>
        <begin position="66"/>
        <end position="88"/>
    </location>
</feature>
<keyword evidence="1" id="KW-1133">Transmembrane helix</keyword>
<dbReference type="SUPFAM" id="SSF51695">
    <property type="entry name" value="PLC-like phosphodiesterases"/>
    <property type="match status" value="1"/>
</dbReference>
<protein>
    <recommendedName>
        <fullName evidence="2">GP-PDE domain-containing protein</fullName>
    </recommendedName>
</protein>
<dbReference type="GO" id="GO:0008081">
    <property type="term" value="F:phosphoric diester hydrolase activity"/>
    <property type="evidence" value="ECO:0007669"/>
    <property type="project" value="InterPro"/>
</dbReference>
<dbReference type="InterPro" id="IPR017946">
    <property type="entry name" value="PLC-like_Pdiesterase_TIM-brl"/>
</dbReference>
<evidence type="ECO:0000313" key="3">
    <source>
        <dbReference type="EMBL" id="RUO23566.1"/>
    </source>
</evidence>
<dbReference type="AlphaFoldDB" id="A0A432W363"/>
<dbReference type="OrthoDB" id="9795622at2"/>
<dbReference type="Pfam" id="PF10110">
    <property type="entry name" value="GPDPase_memb"/>
    <property type="match status" value="1"/>
</dbReference>
<feature type="domain" description="GP-PDE" evidence="2">
    <location>
        <begin position="350"/>
        <end position="580"/>
    </location>
</feature>
<reference evidence="4" key="1">
    <citation type="journal article" date="2018" name="Front. Microbiol.">
        <title>Genome-Based Analysis Reveals the Taxonomy and Diversity of the Family Idiomarinaceae.</title>
        <authorList>
            <person name="Liu Y."/>
            <person name="Lai Q."/>
            <person name="Shao Z."/>
        </authorList>
    </citation>
    <scope>NUCLEOTIDE SEQUENCE [LARGE SCALE GENOMIC DNA]</scope>
    <source>
        <strain evidence="4">GBPy7</strain>
    </source>
</reference>
<dbReference type="Proteomes" id="UP000288395">
    <property type="component" value="Unassembled WGS sequence"/>
</dbReference>
<dbReference type="InterPro" id="IPR030395">
    <property type="entry name" value="GP_PDE_dom"/>
</dbReference>
<feature type="transmembrane region" description="Helical" evidence="1">
    <location>
        <begin position="21"/>
        <end position="46"/>
    </location>
</feature>
<keyword evidence="1" id="KW-0472">Membrane</keyword>
<keyword evidence="1" id="KW-0812">Transmembrane</keyword>
<feature type="transmembrane region" description="Helical" evidence="1">
    <location>
        <begin position="263"/>
        <end position="296"/>
    </location>
</feature>
<accession>A0A432W363</accession>